<comment type="catalytic activity">
    <reaction evidence="1 7">
        <text>L-alanine = D-alanine</text>
        <dbReference type="Rhea" id="RHEA:20249"/>
        <dbReference type="ChEBI" id="CHEBI:57416"/>
        <dbReference type="ChEBI" id="CHEBI:57972"/>
        <dbReference type="EC" id="5.1.1.1"/>
    </reaction>
</comment>
<dbReference type="CDD" id="cd00430">
    <property type="entry name" value="PLPDE_III_AR"/>
    <property type="match status" value="1"/>
</dbReference>
<dbReference type="PRINTS" id="PR00992">
    <property type="entry name" value="ALARACEMASE"/>
</dbReference>
<dbReference type="Pfam" id="PF01168">
    <property type="entry name" value="Ala_racemase_N"/>
    <property type="match status" value="1"/>
</dbReference>
<evidence type="ECO:0000256" key="1">
    <source>
        <dbReference type="ARBA" id="ARBA00000316"/>
    </source>
</evidence>
<dbReference type="Proteomes" id="UP000291613">
    <property type="component" value="Unassembled WGS sequence"/>
</dbReference>
<dbReference type="HAMAP" id="MF_01201">
    <property type="entry name" value="Ala_racemase"/>
    <property type="match status" value="1"/>
</dbReference>
<evidence type="ECO:0000256" key="9">
    <source>
        <dbReference type="PIRSR" id="PIRSR600821-52"/>
    </source>
</evidence>
<dbReference type="UniPathway" id="UPA00042">
    <property type="reaction ID" value="UER00497"/>
</dbReference>
<keyword evidence="5 7" id="KW-0663">Pyridoxal phosphate</keyword>
<dbReference type="InterPro" id="IPR011079">
    <property type="entry name" value="Ala_racemase_C"/>
</dbReference>
<keyword evidence="12" id="KW-1185">Reference proteome</keyword>
<evidence type="ECO:0000256" key="4">
    <source>
        <dbReference type="ARBA" id="ARBA00013089"/>
    </source>
</evidence>
<keyword evidence="6 7" id="KW-0413">Isomerase</keyword>
<feature type="binding site" evidence="7 9">
    <location>
        <position position="313"/>
    </location>
    <ligand>
        <name>substrate</name>
    </ligand>
</feature>
<dbReference type="PROSITE" id="PS00395">
    <property type="entry name" value="ALANINE_RACEMASE"/>
    <property type="match status" value="1"/>
</dbReference>
<dbReference type="NCBIfam" id="TIGR00492">
    <property type="entry name" value="alr"/>
    <property type="match status" value="1"/>
</dbReference>
<feature type="modified residue" description="N6-(pyridoxal phosphate)lysine" evidence="7 8">
    <location>
        <position position="38"/>
    </location>
</feature>
<dbReference type="OrthoDB" id="9813814at2"/>
<evidence type="ECO:0000256" key="2">
    <source>
        <dbReference type="ARBA" id="ARBA00001933"/>
    </source>
</evidence>
<dbReference type="InterPro" id="IPR000821">
    <property type="entry name" value="Ala_racemase"/>
</dbReference>
<comment type="pathway">
    <text evidence="7">Amino-acid biosynthesis; D-alanine biosynthesis; D-alanine from L-alanine: step 1/1.</text>
</comment>
<evidence type="ECO:0000256" key="3">
    <source>
        <dbReference type="ARBA" id="ARBA00007880"/>
    </source>
</evidence>
<evidence type="ECO:0000256" key="7">
    <source>
        <dbReference type="HAMAP-Rule" id="MF_01201"/>
    </source>
</evidence>
<dbReference type="EC" id="5.1.1.1" evidence="4 7"/>
<feature type="domain" description="Alanine racemase C-terminal" evidence="10">
    <location>
        <begin position="238"/>
        <end position="370"/>
    </location>
</feature>
<dbReference type="InterPro" id="IPR029066">
    <property type="entry name" value="PLP-binding_barrel"/>
</dbReference>
<dbReference type="InterPro" id="IPR009006">
    <property type="entry name" value="Ala_racemase/Decarboxylase_C"/>
</dbReference>
<dbReference type="Pfam" id="PF00842">
    <property type="entry name" value="Ala_racemase_C"/>
    <property type="match status" value="1"/>
</dbReference>
<dbReference type="EMBL" id="SIUB01000002">
    <property type="protein sequence ID" value="TBN54189.1"/>
    <property type="molecule type" value="Genomic_DNA"/>
</dbReference>
<evidence type="ECO:0000313" key="12">
    <source>
        <dbReference type="Proteomes" id="UP000291613"/>
    </source>
</evidence>
<dbReference type="Gene3D" id="2.40.37.10">
    <property type="entry name" value="Lyase, Ornithine Decarboxylase, Chain A, domain 1"/>
    <property type="match status" value="1"/>
</dbReference>
<comment type="caution">
    <text evidence="11">The sequence shown here is derived from an EMBL/GenBank/DDBJ whole genome shotgun (WGS) entry which is preliminary data.</text>
</comment>
<dbReference type="InterPro" id="IPR001608">
    <property type="entry name" value="Ala_racemase_N"/>
</dbReference>
<feature type="active site" description="Proton acceptor; specific for L-alanine" evidence="7">
    <location>
        <position position="259"/>
    </location>
</feature>
<organism evidence="11 12">
    <name type="scientific">Hansschlegelia quercus</name>
    <dbReference type="NCBI Taxonomy" id="2528245"/>
    <lineage>
        <taxon>Bacteria</taxon>
        <taxon>Pseudomonadati</taxon>
        <taxon>Pseudomonadota</taxon>
        <taxon>Alphaproteobacteria</taxon>
        <taxon>Hyphomicrobiales</taxon>
        <taxon>Methylopilaceae</taxon>
        <taxon>Hansschlegelia</taxon>
    </lineage>
</organism>
<feature type="active site" description="Proton acceptor; specific for D-alanine" evidence="7">
    <location>
        <position position="38"/>
    </location>
</feature>
<dbReference type="InterPro" id="IPR020622">
    <property type="entry name" value="Ala_racemase_pyridoxalP-BS"/>
</dbReference>
<dbReference type="Gene3D" id="3.20.20.10">
    <property type="entry name" value="Alanine racemase"/>
    <property type="match status" value="1"/>
</dbReference>
<evidence type="ECO:0000313" key="11">
    <source>
        <dbReference type="EMBL" id="TBN54189.1"/>
    </source>
</evidence>
<protein>
    <recommendedName>
        <fullName evidence="4 7">Alanine racemase</fullName>
        <ecNumber evidence="4 7">5.1.1.1</ecNumber>
    </recommendedName>
</protein>
<dbReference type="SUPFAM" id="SSF51419">
    <property type="entry name" value="PLP-binding barrel"/>
    <property type="match status" value="1"/>
</dbReference>
<evidence type="ECO:0000259" key="10">
    <source>
        <dbReference type="SMART" id="SM01005"/>
    </source>
</evidence>
<reference evidence="11 12" key="1">
    <citation type="submission" date="2019-02" db="EMBL/GenBank/DDBJ databases">
        <title>Hansschlegelia quercus sp. nov., a novel methylotrophic bacterium from buds of oak (Quercus robur L.).</title>
        <authorList>
            <person name="Agafonova N.V."/>
            <person name="Kaparullina E.N."/>
            <person name="Grouzdev D.S."/>
            <person name="Doronina N.V."/>
        </authorList>
    </citation>
    <scope>NUCLEOTIDE SEQUENCE [LARGE SCALE GENOMIC DNA]</scope>
    <source>
        <strain evidence="11 12">Dub</strain>
    </source>
</reference>
<dbReference type="GO" id="GO:0030170">
    <property type="term" value="F:pyridoxal phosphate binding"/>
    <property type="evidence" value="ECO:0007669"/>
    <property type="project" value="UniProtKB-UniRule"/>
</dbReference>
<dbReference type="SMART" id="SM01005">
    <property type="entry name" value="Ala_racemase_C"/>
    <property type="match status" value="1"/>
</dbReference>
<evidence type="ECO:0000256" key="8">
    <source>
        <dbReference type="PIRSR" id="PIRSR600821-50"/>
    </source>
</evidence>
<feature type="binding site" evidence="7 9">
    <location>
        <position position="136"/>
    </location>
    <ligand>
        <name>substrate</name>
    </ligand>
</feature>
<dbReference type="SUPFAM" id="SSF50621">
    <property type="entry name" value="Alanine racemase C-terminal domain-like"/>
    <property type="match status" value="1"/>
</dbReference>
<dbReference type="GO" id="GO:0005829">
    <property type="term" value="C:cytosol"/>
    <property type="evidence" value="ECO:0007669"/>
    <property type="project" value="TreeGrafter"/>
</dbReference>
<sequence length="375" mass="38998">MTPEFPGGRLTIDLAALQKNWRTLRDLDPSSECAAVVKADAYGIGLEPAAKALSAAGAKTFFVAHLSEAAIARAAAPDATIYVLNGLPQGAGDAFAAIRARPVLGSAEEIAEWRGFVAATGADGAAAIHIDTGMRRLGLDVEEAKALLPSDLGFTPSLLMSHLACADEPERPETEAQRALFAELRALVPKTPASLANSPGTLLKKTSCGGLGFDLRRPGVSLYGGNPLAPRPSQLAPVVRLDARIVQTRIVPEGVAVGYGGVERTRRPTRLAILSLGYADGILRAGGGADGGRPGAGAFGGGVRCPYFGRISMDLIAIDVTDASEAATRRGDWIEVLGDHIGVDDLAQACGTISYEILTSLGGRYERRYLQGASS</sequence>
<dbReference type="PANTHER" id="PTHR30511:SF0">
    <property type="entry name" value="ALANINE RACEMASE, CATABOLIC-RELATED"/>
    <property type="match status" value="1"/>
</dbReference>
<proteinExistence type="inferred from homology"/>
<evidence type="ECO:0000256" key="5">
    <source>
        <dbReference type="ARBA" id="ARBA00022898"/>
    </source>
</evidence>
<accession>A0A4Q9GIW2</accession>
<comment type="function">
    <text evidence="7">Catalyzes the interconversion of L-alanine and D-alanine. May also act on other amino acids.</text>
</comment>
<evidence type="ECO:0000256" key="6">
    <source>
        <dbReference type="ARBA" id="ARBA00023235"/>
    </source>
</evidence>
<dbReference type="GO" id="GO:0030632">
    <property type="term" value="P:D-alanine biosynthetic process"/>
    <property type="evidence" value="ECO:0007669"/>
    <property type="project" value="UniProtKB-UniRule"/>
</dbReference>
<dbReference type="AlphaFoldDB" id="A0A4Q9GIW2"/>
<dbReference type="PANTHER" id="PTHR30511">
    <property type="entry name" value="ALANINE RACEMASE"/>
    <property type="match status" value="1"/>
</dbReference>
<gene>
    <name evidence="11" type="primary">alr</name>
    <name evidence="11" type="ORF">EYR15_04870</name>
</gene>
<name>A0A4Q9GIW2_9HYPH</name>
<dbReference type="RefSeq" id="WP_131001782.1">
    <property type="nucleotide sequence ID" value="NZ_JBHSZR010000005.1"/>
</dbReference>
<comment type="similarity">
    <text evidence="3 7">Belongs to the alanine racemase family.</text>
</comment>
<dbReference type="GO" id="GO:0008784">
    <property type="term" value="F:alanine racemase activity"/>
    <property type="evidence" value="ECO:0007669"/>
    <property type="project" value="UniProtKB-UniRule"/>
</dbReference>
<comment type="cofactor">
    <cofactor evidence="2 7 8">
        <name>pyridoxal 5'-phosphate</name>
        <dbReference type="ChEBI" id="CHEBI:597326"/>
    </cofactor>
</comment>